<accession>A0AAJ7J920</accession>
<evidence type="ECO:0000313" key="3">
    <source>
        <dbReference type="Proteomes" id="UP000694925"/>
    </source>
</evidence>
<name>A0AAJ7J920_9HYME</name>
<feature type="domain" description="CCHC-type" evidence="2">
    <location>
        <begin position="162"/>
        <end position="178"/>
    </location>
</feature>
<evidence type="ECO:0000313" key="4">
    <source>
        <dbReference type="RefSeq" id="XP_017887401.1"/>
    </source>
</evidence>
<dbReference type="Proteomes" id="UP000694925">
    <property type="component" value="Unplaced"/>
</dbReference>
<dbReference type="InterPro" id="IPR001878">
    <property type="entry name" value="Znf_CCHC"/>
</dbReference>
<evidence type="ECO:0000256" key="1">
    <source>
        <dbReference type="SAM" id="MobiDB-lite"/>
    </source>
</evidence>
<dbReference type="GO" id="GO:0003676">
    <property type="term" value="F:nucleic acid binding"/>
    <property type="evidence" value="ECO:0007669"/>
    <property type="project" value="InterPro"/>
</dbReference>
<feature type="non-terminal residue" evidence="4">
    <location>
        <position position="197"/>
    </location>
</feature>
<sequence length="197" mass="22387">MGEKAEEILNQVLPQMSDATRIQQADESADSFMTALHTLAETCDYDTLKVDLIRDRLVIEVRDSKTSERLQLTPDLTLEKAITMARQAETQAAHGKLLRQTTEESDHNEINRISHTRNEASEDADKRDARGGNSSSKRTAKCQRCGFSQHQDYTKCPALRSTCRNCKKTGHWDRVCKSRSVRRLEETENDARDSAFL</sequence>
<feature type="compositionally biased region" description="Basic and acidic residues" evidence="1">
    <location>
        <begin position="101"/>
        <end position="130"/>
    </location>
</feature>
<dbReference type="KEGG" id="ccal:108629314"/>
<protein>
    <submittedName>
        <fullName evidence="4">Uncharacterized protein LOC108629314</fullName>
    </submittedName>
</protein>
<keyword evidence="3" id="KW-1185">Reference proteome</keyword>
<dbReference type="GeneID" id="108629314"/>
<dbReference type="SMART" id="SM00343">
    <property type="entry name" value="ZnF_C2HC"/>
    <property type="match status" value="1"/>
</dbReference>
<dbReference type="InterPro" id="IPR050951">
    <property type="entry name" value="Retrovirus_Pol_polyprotein"/>
</dbReference>
<dbReference type="Gene3D" id="4.10.60.10">
    <property type="entry name" value="Zinc finger, CCHC-type"/>
    <property type="match status" value="1"/>
</dbReference>
<evidence type="ECO:0000259" key="2">
    <source>
        <dbReference type="SMART" id="SM00343"/>
    </source>
</evidence>
<dbReference type="AlphaFoldDB" id="A0AAJ7J920"/>
<dbReference type="RefSeq" id="XP_017887401.1">
    <property type="nucleotide sequence ID" value="XM_018031912.1"/>
</dbReference>
<organism evidence="3 4">
    <name type="scientific">Ceratina calcarata</name>
    <dbReference type="NCBI Taxonomy" id="156304"/>
    <lineage>
        <taxon>Eukaryota</taxon>
        <taxon>Metazoa</taxon>
        <taxon>Ecdysozoa</taxon>
        <taxon>Arthropoda</taxon>
        <taxon>Hexapoda</taxon>
        <taxon>Insecta</taxon>
        <taxon>Pterygota</taxon>
        <taxon>Neoptera</taxon>
        <taxon>Endopterygota</taxon>
        <taxon>Hymenoptera</taxon>
        <taxon>Apocrita</taxon>
        <taxon>Aculeata</taxon>
        <taxon>Apoidea</taxon>
        <taxon>Anthophila</taxon>
        <taxon>Apidae</taxon>
        <taxon>Ceratina</taxon>
        <taxon>Zadontomerus</taxon>
    </lineage>
</organism>
<feature type="region of interest" description="Disordered" evidence="1">
    <location>
        <begin position="89"/>
        <end position="141"/>
    </location>
</feature>
<dbReference type="GO" id="GO:0008270">
    <property type="term" value="F:zinc ion binding"/>
    <property type="evidence" value="ECO:0007669"/>
    <property type="project" value="InterPro"/>
</dbReference>
<dbReference type="PANTHER" id="PTHR37984">
    <property type="entry name" value="PROTEIN CBG26694"/>
    <property type="match status" value="1"/>
</dbReference>
<dbReference type="PANTHER" id="PTHR37984:SF9">
    <property type="entry name" value="INTEGRASE CATALYTIC DOMAIN-CONTAINING PROTEIN"/>
    <property type="match status" value="1"/>
</dbReference>
<gene>
    <name evidence="4" type="primary">LOC108629314</name>
</gene>
<reference evidence="4" key="1">
    <citation type="submission" date="2025-08" db="UniProtKB">
        <authorList>
            <consortium name="RefSeq"/>
        </authorList>
    </citation>
    <scope>IDENTIFICATION</scope>
    <source>
        <tissue evidence="4">Whole body</tissue>
    </source>
</reference>
<proteinExistence type="predicted"/>